<name>A0AAE0U3W2_9PEZI</name>
<accession>A0AAE0U3W2</accession>
<dbReference type="Gene3D" id="1.25.40.10">
    <property type="entry name" value="Tetratricopeptide repeat domain"/>
    <property type="match status" value="1"/>
</dbReference>
<evidence type="ECO:0000256" key="6">
    <source>
        <dbReference type="PROSITE-ProRule" id="PRU00339"/>
    </source>
</evidence>
<dbReference type="InterPro" id="IPR011990">
    <property type="entry name" value="TPR-like_helical_dom_sf"/>
</dbReference>
<dbReference type="Pfam" id="PF13431">
    <property type="entry name" value="TPR_17"/>
    <property type="match status" value="1"/>
</dbReference>
<evidence type="ECO:0000256" key="5">
    <source>
        <dbReference type="ARBA" id="ARBA00022786"/>
    </source>
</evidence>
<evidence type="ECO:0000313" key="8">
    <source>
        <dbReference type="EMBL" id="KAK3389634.1"/>
    </source>
</evidence>
<dbReference type="SMART" id="SM00028">
    <property type="entry name" value="TPR"/>
    <property type="match status" value="3"/>
</dbReference>
<evidence type="ECO:0000256" key="2">
    <source>
        <dbReference type="ARBA" id="ARBA00012483"/>
    </source>
</evidence>
<keyword evidence="9" id="KW-1185">Reference proteome</keyword>
<keyword evidence="5" id="KW-0833">Ubl conjugation pathway</keyword>
<keyword evidence="6" id="KW-0802">TPR repeat</keyword>
<keyword evidence="4" id="KW-0677">Repeat</keyword>
<evidence type="ECO:0000256" key="4">
    <source>
        <dbReference type="ARBA" id="ARBA00022737"/>
    </source>
</evidence>
<dbReference type="PANTHER" id="PTHR46803">
    <property type="entry name" value="E3 UBIQUITIN-PROTEIN LIGASE CHIP"/>
    <property type="match status" value="1"/>
</dbReference>
<proteinExistence type="predicted"/>
<dbReference type="EC" id="2.3.2.27" evidence="2"/>
<sequence>MAARALQLKEEGNLHFKKGDYVSAEALYSKAIIADPSNYNLYTNRAMARLKMNLWESVVSDCNECLQRNPDNIKAHYYLSQAYLPLHDYEGALQNGLRAHELCIQTGDKSLSAVTSQILRCKQERWDAKEKRRKRENSELETEMVVMMERERDQALSELGEDDDSYRREITEDWEHKIETMRSVFEKARSNEEKRRKVPDWAIDDISFGFMVDPVVVRLVLWGILLIYTYVLLTRH</sequence>
<reference evidence="8" key="2">
    <citation type="submission" date="2023-06" db="EMBL/GenBank/DDBJ databases">
        <authorList>
            <consortium name="Lawrence Berkeley National Laboratory"/>
            <person name="Haridas S."/>
            <person name="Hensen N."/>
            <person name="Bonometti L."/>
            <person name="Westerberg I."/>
            <person name="Brannstrom I.O."/>
            <person name="Guillou S."/>
            <person name="Cros-Aarteil S."/>
            <person name="Calhoun S."/>
            <person name="Kuo A."/>
            <person name="Mondo S."/>
            <person name="Pangilinan J."/>
            <person name="Riley R."/>
            <person name="LaButti K."/>
            <person name="Andreopoulos B."/>
            <person name="Lipzen A."/>
            <person name="Chen C."/>
            <person name="Yanf M."/>
            <person name="Daum C."/>
            <person name="Ng V."/>
            <person name="Clum A."/>
            <person name="Steindorff A."/>
            <person name="Ohm R."/>
            <person name="Martin F."/>
            <person name="Silar P."/>
            <person name="Natvig D."/>
            <person name="Lalanne C."/>
            <person name="Gautier V."/>
            <person name="Ament-velasquez S.L."/>
            <person name="Kruys A."/>
            <person name="Hutchinson M.I."/>
            <person name="Powell A.J."/>
            <person name="Barry K."/>
            <person name="Miller A.N."/>
            <person name="Grigoriev I.V."/>
            <person name="Debuchy R."/>
            <person name="Gladieux P."/>
            <person name="Thoren M.H."/>
            <person name="Johannesson H."/>
        </authorList>
    </citation>
    <scope>NUCLEOTIDE SEQUENCE</scope>
    <source>
        <strain evidence="8">CBS 232.78</strain>
    </source>
</reference>
<dbReference type="GO" id="GO:0071218">
    <property type="term" value="P:cellular response to misfolded protein"/>
    <property type="evidence" value="ECO:0007669"/>
    <property type="project" value="TreeGrafter"/>
</dbReference>
<dbReference type="GO" id="GO:0005737">
    <property type="term" value="C:cytoplasm"/>
    <property type="evidence" value="ECO:0007669"/>
    <property type="project" value="TreeGrafter"/>
</dbReference>
<keyword evidence="7" id="KW-0812">Transmembrane</keyword>
<dbReference type="Proteomes" id="UP001285441">
    <property type="component" value="Unassembled WGS sequence"/>
</dbReference>
<comment type="caution">
    <text evidence="8">The sequence shown here is derived from an EMBL/GenBank/DDBJ whole genome shotgun (WGS) entry which is preliminary data.</text>
</comment>
<dbReference type="GO" id="GO:0006515">
    <property type="term" value="P:protein quality control for misfolded or incompletely synthesized proteins"/>
    <property type="evidence" value="ECO:0007669"/>
    <property type="project" value="TreeGrafter"/>
</dbReference>
<dbReference type="PANTHER" id="PTHR46803:SF2">
    <property type="entry name" value="E3 UBIQUITIN-PROTEIN LIGASE CHIP"/>
    <property type="match status" value="1"/>
</dbReference>
<evidence type="ECO:0000256" key="1">
    <source>
        <dbReference type="ARBA" id="ARBA00000900"/>
    </source>
</evidence>
<dbReference type="AlphaFoldDB" id="A0AAE0U3W2"/>
<dbReference type="GO" id="GO:0000209">
    <property type="term" value="P:protein polyubiquitination"/>
    <property type="evidence" value="ECO:0007669"/>
    <property type="project" value="TreeGrafter"/>
</dbReference>
<gene>
    <name evidence="8" type="ORF">B0H63DRAFT_464086</name>
</gene>
<dbReference type="InterPro" id="IPR019734">
    <property type="entry name" value="TPR_rpt"/>
</dbReference>
<dbReference type="SUPFAM" id="SSF48452">
    <property type="entry name" value="TPR-like"/>
    <property type="match status" value="1"/>
</dbReference>
<evidence type="ECO:0000256" key="3">
    <source>
        <dbReference type="ARBA" id="ARBA00022679"/>
    </source>
</evidence>
<dbReference type="PROSITE" id="PS50005">
    <property type="entry name" value="TPR"/>
    <property type="match status" value="1"/>
</dbReference>
<keyword evidence="3" id="KW-0808">Transferase</keyword>
<dbReference type="GO" id="GO:0061630">
    <property type="term" value="F:ubiquitin protein ligase activity"/>
    <property type="evidence" value="ECO:0007669"/>
    <property type="project" value="UniProtKB-EC"/>
</dbReference>
<feature type="repeat" description="TPR" evidence="6">
    <location>
        <begin position="5"/>
        <end position="38"/>
    </location>
</feature>
<evidence type="ECO:0000313" key="9">
    <source>
        <dbReference type="Proteomes" id="UP001285441"/>
    </source>
</evidence>
<protein>
    <recommendedName>
        <fullName evidence="2">RING-type E3 ubiquitin transferase</fullName>
        <ecNumber evidence="2">2.3.2.27</ecNumber>
    </recommendedName>
</protein>
<evidence type="ECO:0000256" key="7">
    <source>
        <dbReference type="SAM" id="Phobius"/>
    </source>
</evidence>
<organism evidence="8 9">
    <name type="scientific">Podospora didyma</name>
    <dbReference type="NCBI Taxonomy" id="330526"/>
    <lineage>
        <taxon>Eukaryota</taxon>
        <taxon>Fungi</taxon>
        <taxon>Dikarya</taxon>
        <taxon>Ascomycota</taxon>
        <taxon>Pezizomycotina</taxon>
        <taxon>Sordariomycetes</taxon>
        <taxon>Sordariomycetidae</taxon>
        <taxon>Sordariales</taxon>
        <taxon>Podosporaceae</taxon>
        <taxon>Podospora</taxon>
    </lineage>
</organism>
<comment type="catalytic activity">
    <reaction evidence="1">
        <text>S-ubiquitinyl-[E2 ubiquitin-conjugating enzyme]-L-cysteine + [acceptor protein]-L-lysine = [E2 ubiquitin-conjugating enzyme]-L-cysteine + N(6)-ubiquitinyl-[acceptor protein]-L-lysine.</text>
        <dbReference type="EC" id="2.3.2.27"/>
    </reaction>
</comment>
<dbReference type="GO" id="GO:0043161">
    <property type="term" value="P:proteasome-mediated ubiquitin-dependent protein catabolic process"/>
    <property type="evidence" value="ECO:0007669"/>
    <property type="project" value="TreeGrafter"/>
</dbReference>
<keyword evidence="7" id="KW-0472">Membrane</keyword>
<reference evidence="8" key="1">
    <citation type="journal article" date="2023" name="Mol. Phylogenet. Evol.">
        <title>Genome-scale phylogeny and comparative genomics of the fungal order Sordariales.</title>
        <authorList>
            <person name="Hensen N."/>
            <person name="Bonometti L."/>
            <person name="Westerberg I."/>
            <person name="Brannstrom I.O."/>
            <person name="Guillou S."/>
            <person name="Cros-Aarteil S."/>
            <person name="Calhoun S."/>
            <person name="Haridas S."/>
            <person name="Kuo A."/>
            <person name="Mondo S."/>
            <person name="Pangilinan J."/>
            <person name="Riley R."/>
            <person name="LaButti K."/>
            <person name="Andreopoulos B."/>
            <person name="Lipzen A."/>
            <person name="Chen C."/>
            <person name="Yan M."/>
            <person name="Daum C."/>
            <person name="Ng V."/>
            <person name="Clum A."/>
            <person name="Steindorff A."/>
            <person name="Ohm R.A."/>
            <person name="Martin F."/>
            <person name="Silar P."/>
            <person name="Natvig D.O."/>
            <person name="Lalanne C."/>
            <person name="Gautier V."/>
            <person name="Ament-Velasquez S.L."/>
            <person name="Kruys A."/>
            <person name="Hutchinson M.I."/>
            <person name="Powell A.J."/>
            <person name="Barry K."/>
            <person name="Miller A.N."/>
            <person name="Grigoriev I.V."/>
            <person name="Debuchy R."/>
            <person name="Gladieux P."/>
            <person name="Hiltunen Thoren M."/>
            <person name="Johannesson H."/>
        </authorList>
    </citation>
    <scope>NUCLEOTIDE SEQUENCE</scope>
    <source>
        <strain evidence="8">CBS 232.78</strain>
    </source>
</reference>
<dbReference type="GO" id="GO:0051087">
    <property type="term" value="F:protein-folding chaperone binding"/>
    <property type="evidence" value="ECO:0007669"/>
    <property type="project" value="TreeGrafter"/>
</dbReference>
<feature type="transmembrane region" description="Helical" evidence="7">
    <location>
        <begin position="215"/>
        <end position="233"/>
    </location>
</feature>
<dbReference type="EMBL" id="JAULSW010000002">
    <property type="protein sequence ID" value="KAK3389634.1"/>
    <property type="molecule type" value="Genomic_DNA"/>
</dbReference>
<keyword evidence="7" id="KW-1133">Transmembrane helix</keyword>
<dbReference type="GO" id="GO:0045862">
    <property type="term" value="P:positive regulation of proteolysis"/>
    <property type="evidence" value="ECO:0007669"/>
    <property type="project" value="TreeGrafter"/>
</dbReference>